<accession>A0ABQ8IUB1</accession>
<proteinExistence type="predicted"/>
<dbReference type="Proteomes" id="UP000887458">
    <property type="component" value="Unassembled WGS sequence"/>
</dbReference>
<evidence type="ECO:0000313" key="1">
    <source>
        <dbReference type="EMBL" id="KAH9413901.1"/>
    </source>
</evidence>
<comment type="caution">
    <text evidence="1">The sequence shown here is derived from an EMBL/GenBank/DDBJ whole genome shotgun (WGS) entry which is preliminary data.</text>
</comment>
<dbReference type="EMBL" id="NJHN03000117">
    <property type="protein sequence ID" value="KAH9413901.1"/>
    <property type="molecule type" value="Genomic_DNA"/>
</dbReference>
<keyword evidence="2" id="KW-1185">Reference proteome</keyword>
<organism evidence="1 2">
    <name type="scientific">Dermatophagoides pteronyssinus</name>
    <name type="common">European house dust mite</name>
    <dbReference type="NCBI Taxonomy" id="6956"/>
    <lineage>
        <taxon>Eukaryota</taxon>
        <taxon>Metazoa</taxon>
        <taxon>Ecdysozoa</taxon>
        <taxon>Arthropoda</taxon>
        <taxon>Chelicerata</taxon>
        <taxon>Arachnida</taxon>
        <taxon>Acari</taxon>
        <taxon>Acariformes</taxon>
        <taxon>Sarcoptiformes</taxon>
        <taxon>Astigmata</taxon>
        <taxon>Psoroptidia</taxon>
        <taxon>Analgoidea</taxon>
        <taxon>Pyroglyphidae</taxon>
        <taxon>Dermatophagoidinae</taxon>
        <taxon>Dermatophagoides</taxon>
    </lineage>
</organism>
<reference evidence="1 2" key="1">
    <citation type="journal article" date="2018" name="J. Allergy Clin. Immunol.">
        <title>High-quality assembly of Dermatophagoides pteronyssinus genome and transcriptome reveals a wide range of novel allergens.</title>
        <authorList>
            <person name="Liu X.Y."/>
            <person name="Yang K.Y."/>
            <person name="Wang M.Q."/>
            <person name="Kwok J.S."/>
            <person name="Zeng X."/>
            <person name="Yang Z."/>
            <person name="Xiao X.J."/>
            <person name="Lau C.P."/>
            <person name="Li Y."/>
            <person name="Huang Z.M."/>
            <person name="Ba J.G."/>
            <person name="Yim A.K."/>
            <person name="Ouyang C.Y."/>
            <person name="Ngai S.M."/>
            <person name="Chan T.F."/>
            <person name="Leung E.L."/>
            <person name="Liu L."/>
            <person name="Liu Z.G."/>
            <person name="Tsui S.K."/>
        </authorList>
    </citation>
    <scope>NUCLEOTIDE SEQUENCE [LARGE SCALE GENOMIC DNA]</scope>
    <source>
        <strain evidence="1">Derp</strain>
    </source>
</reference>
<gene>
    <name evidence="1" type="ORF">DERP_009500</name>
</gene>
<evidence type="ECO:0000313" key="2">
    <source>
        <dbReference type="Proteomes" id="UP000887458"/>
    </source>
</evidence>
<name>A0ABQ8IUB1_DERPT</name>
<sequence length="76" mass="9083">MKKDDDNDNDHQYCNIEINRFQLRLNEKRGCNDTIQISQYISSIHTVYLNGAKFLVNFFFTILRAWIHFENGIVNE</sequence>
<reference evidence="1 2" key="2">
    <citation type="journal article" date="2022" name="Mol. Biol. Evol.">
        <title>Comparative Genomics Reveals Insights into the Divergent Evolution of Astigmatic Mites and Household Pest Adaptations.</title>
        <authorList>
            <person name="Xiong Q."/>
            <person name="Wan A.T."/>
            <person name="Liu X."/>
            <person name="Fung C.S."/>
            <person name="Xiao X."/>
            <person name="Malainual N."/>
            <person name="Hou J."/>
            <person name="Wang L."/>
            <person name="Wang M."/>
            <person name="Yang K.Y."/>
            <person name="Cui Y."/>
            <person name="Leung E.L."/>
            <person name="Nong W."/>
            <person name="Shin S.K."/>
            <person name="Au S.W."/>
            <person name="Jeong K.Y."/>
            <person name="Chew F.T."/>
            <person name="Hui J.H."/>
            <person name="Leung T.F."/>
            <person name="Tungtrongchitr A."/>
            <person name="Zhong N."/>
            <person name="Liu Z."/>
            <person name="Tsui S.K."/>
        </authorList>
    </citation>
    <scope>NUCLEOTIDE SEQUENCE [LARGE SCALE GENOMIC DNA]</scope>
    <source>
        <strain evidence="1">Derp</strain>
    </source>
</reference>
<protein>
    <submittedName>
        <fullName evidence="1">Uncharacterized protein</fullName>
    </submittedName>
</protein>